<evidence type="ECO:0000256" key="1">
    <source>
        <dbReference type="SAM" id="MobiDB-lite"/>
    </source>
</evidence>
<dbReference type="EMBL" id="JARKIE010000006">
    <property type="protein sequence ID" value="KAJ7706975.1"/>
    <property type="molecule type" value="Genomic_DNA"/>
</dbReference>
<gene>
    <name evidence="2" type="ORF">B0H17DRAFT_1125769</name>
</gene>
<feature type="region of interest" description="Disordered" evidence="1">
    <location>
        <begin position="123"/>
        <end position="155"/>
    </location>
</feature>
<feature type="region of interest" description="Disordered" evidence="1">
    <location>
        <begin position="31"/>
        <end position="55"/>
    </location>
</feature>
<name>A0AAD7GWZ1_MYCRO</name>
<organism evidence="2 3">
    <name type="scientific">Mycena rosella</name>
    <name type="common">Pink bonnet</name>
    <name type="synonym">Agaricus rosellus</name>
    <dbReference type="NCBI Taxonomy" id="1033263"/>
    <lineage>
        <taxon>Eukaryota</taxon>
        <taxon>Fungi</taxon>
        <taxon>Dikarya</taxon>
        <taxon>Basidiomycota</taxon>
        <taxon>Agaricomycotina</taxon>
        <taxon>Agaricomycetes</taxon>
        <taxon>Agaricomycetidae</taxon>
        <taxon>Agaricales</taxon>
        <taxon>Marasmiineae</taxon>
        <taxon>Mycenaceae</taxon>
        <taxon>Mycena</taxon>
    </lineage>
</organism>
<feature type="compositionally biased region" description="Basic and acidic residues" evidence="1">
    <location>
        <begin position="219"/>
        <end position="228"/>
    </location>
</feature>
<proteinExistence type="predicted"/>
<sequence>MSHTMISPTTSARCDIEHLCPRPKAADVACTSTKESKNQDFQPPPKLDPIQSTEVSEHTEIYNTCQHDLPSCFFPTCSDHSNAQAKAKEEQVEVVETPAIVLRFVMAAVSWGTREQRRVLVDEDDHGGGVPAEKNTVLEKGGEGRPPRAEGATSCCWDADTGRDKENEGQMKGVLSAVSHHMEISPSSALGSALGYHEHATEHKRIVYDEDGDDDGDEGRERERRAGGDETDVEVADGQPRRYHPTSHINEYGKDIPQFHGGSGVLGSKNDIDIVRSEQFQRRVHSEEEIWSWLEELEDV</sequence>
<comment type="caution">
    <text evidence="2">The sequence shown here is derived from an EMBL/GenBank/DDBJ whole genome shotgun (WGS) entry which is preliminary data.</text>
</comment>
<reference evidence="2" key="1">
    <citation type="submission" date="2023-03" db="EMBL/GenBank/DDBJ databases">
        <title>Massive genome expansion in bonnet fungi (Mycena s.s.) driven by repeated elements and novel gene families across ecological guilds.</title>
        <authorList>
            <consortium name="Lawrence Berkeley National Laboratory"/>
            <person name="Harder C.B."/>
            <person name="Miyauchi S."/>
            <person name="Viragh M."/>
            <person name="Kuo A."/>
            <person name="Thoen E."/>
            <person name="Andreopoulos B."/>
            <person name="Lu D."/>
            <person name="Skrede I."/>
            <person name="Drula E."/>
            <person name="Henrissat B."/>
            <person name="Morin E."/>
            <person name="Kohler A."/>
            <person name="Barry K."/>
            <person name="LaButti K."/>
            <person name="Morin E."/>
            <person name="Salamov A."/>
            <person name="Lipzen A."/>
            <person name="Mereny Z."/>
            <person name="Hegedus B."/>
            <person name="Baldrian P."/>
            <person name="Stursova M."/>
            <person name="Weitz H."/>
            <person name="Taylor A."/>
            <person name="Grigoriev I.V."/>
            <person name="Nagy L.G."/>
            <person name="Martin F."/>
            <person name="Kauserud H."/>
        </authorList>
    </citation>
    <scope>NUCLEOTIDE SEQUENCE</scope>
    <source>
        <strain evidence="2">CBHHK067</strain>
    </source>
</reference>
<accession>A0AAD7GWZ1</accession>
<dbReference type="AlphaFoldDB" id="A0AAD7GWZ1"/>
<dbReference type="Proteomes" id="UP001221757">
    <property type="component" value="Unassembled WGS sequence"/>
</dbReference>
<feature type="compositionally biased region" description="Basic and acidic residues" evidence="1">
    <location>
        <begin position="136"/>
        <end position="148"/>
    </location>
</feature>
<feature type="region of interest" description="Disordered" evidence="1">
    <location>
        <begin position="201"/>
        <end position="233"/>
    </location>
</feature>
<evidence type="ECO:0000313" key="3">
    <source>
        <dbReference type="Proteomes" id="UP001221757"/>
    </source>
</evidence>
<protein>
    <submittedName>
        <fullName evidence="2">Uncharacterized protein</fullName>
    </submittedName>
</protein>
<feature type="compositionally biased region" description="Acidic residues" evidence="1">
    <location>
        <begin position="209"/>
        <end position="218"/>
    </location>
</feature>
<evidence type="ECO:0000313" key="2">
    <source>
        <dbReference type="EMBL" id="KAJ7706975.1"/>
    </source>
</evidence>
<keyword evidence="3" id="KW-1185">Reference proteome</keyword>